<reference evidence="1" key="1">
    <citation type="submission" date="2023-11" db="EMBL/GenBank/DDBJ databases">
        <title>Gracilibacillus pellucida a moderately halophilic bacterium isolated from saline soil in Xinjiang province.</title>
        <authorList>
            <person name="Zhang Z."/>
            <person name="Tan F."/>
            <person name="Wang Y."/>
            <person name="Xia M."/>
        </authorList>
    </citation>
    <scope>NUCLEOTIDE SEQUENCE</scope>
    <source>
        <strain evidence="1">S3-1-1</strain>
    </source>
</reference>
<dbReference type="EMBL" id="JAWZSR010000008">
    <property type="protein sequence ID" value="MDX8046994.1"/>
    <property type="molecule type" value="Genomic_DNA"/>
</dbReference>
<comment type="caution">
    <text evidence="1">The sequence shown here is derived from an EMBL/GenBank/DDBJ whole genome shotgun (WGS) entry which is preliminary data.</text>
</comment>
<keyword evidence="2" id="KW-1185">Reference proteome</keyword>
<organism evidence="1 2">
    <name type="scientific">Gracilibacillus pellucidus</name>
    <dbReference type="NCBI Taxonomy" id="3095368"/>
    <lineage>
        <taxon>Bacteria</taxon>
        <taxon>Bacillati</taxon>
        <taxon>Bacillota</taxon>
        <taxon>Bacilli</taxon>
        <taxon>Bacillales</taxon>
        <taxon>Bacillaceae</taxon>
        <taxon>Gracilibacillus</taxon>
    </lineage>
</organism>
<evidence type="ECO:0000313" key="1">
    <source>
        <dbReference type="EMBL" id="MDX8046994.1"/>
    </source>
</evidence>
<gene>
    <name evidence="1" type="ORF">SH601_13450</name>
</gene>
<dbReference type="Proteomes" id="UP001277972">
    <property type="component" value="Unassembled WGS sequence"/>
</dbReference>
<protein>
    <submittedName>
        <fullName evidence="1">ATP-dependent Clp protease proteolytic subunit</fullName>
    </submittedName>
</protein>
<name>A0ACC6M7T3_9BACI</name>
<keyword evidence="1" id="KW-0645">Protease</keyword>
<evidence type="ECO:0000313" key="2">
    <source>
        <dbReference type="Proteomes" id="UP001277972"/>
    </source>
</evidence>
<sequence length="239" mass="25655">MTAGKQEPKEKGSQPSSIVEKIQALGQSTIPNAPDSNIHVLSIIGQVEGHVQLPPQNKTTKYEHLIPQIIAIEQNPKIEGLVVVLNTVGGDVEAGLALSEMIASISKPTVSIVLGGGHSIGVPIAVATDYSFIAPSATMTIHPVRLTGLVIGVPQTFEYIDKMQERVIQFVTEHSNIKEEKFKELMFEKGNLTRDIGTNVVGQDAVKYGLIDEVGGISGAMTKLNELIDINKGSEELIQ</sequence>
<proteinExistence type="predicted"/>
<keyword evidence="1" id="KW-0378">Hydrolase</keyword>
<accession>A0ACC6M7T3</accession>